<dbReference type="GO" id="GO:0016740">
    <property type="term" value="F:transferase activity"/>
    <property type="evidence" value="ECO:0007669"/>
    <property type="project" value="UniProtKB-KW"/>
</dbReference>
<dbReference type="PANTHER" id="PTHR12526:SF636">
    <property type="entry name" value="BLL3647 PROTEIN"/>
    <property type="match status" value="1"/>
</dbReference>
<dbReference type="EMBL" id="CAJNBJ010000001">
    <property type="protein sequence ID" value="CAE6695205.1"/>
    <property type="molecule type" value="Genomic_DNA"/>
</dbReference>
<comment type="caution">
    <text evidence="2">The sequence shown here is derived from an EMBL/GenBank/DDBJ whole genome shotgun (WGS) entry which is preliminary data.</text>
</comment>
<accession>A0ABM8QG00</accession>
<keyword evidence="2" id="KW-0808">Transferase</keyword>
<gene>
    <name evidence="2" type="ORF">NSPZN2_10422</name>
</gene>
<dbReference type="Pfam" id="PF13692">
    <property type="entry name" value="Glyco_trans_1_4"/>
    <property type="match status" value="1"/>
</dbReference>
<dbReference type="Pfam" id="PF13439">
    <property type="entry name" value="Glyco_transf_4"/>
    <property type="match status" value="1"/>
</dbReference>
<dbReference type="PANTHER" id="PTHR12526">
    <property type="entry name" value="GLYCOSYLTRANSFERASE"/>
    <property type="match status" value="1"/>
</dbReference>
<name>A0ABM8QG00_9BACT</name>
<proteinExistence type="predicted"/>
<evidence type="ECO:0000313" key="2">
    <source>
        <dbReference type="EMBL" id="CAE6695205.1"/>
    </source>
</evidence>
<sequence>MMVEVMRRVEPGSDPASAVTNGSLRVLYVFPGPAEGSAMIFARKQVEAMRGLGVVPETFALESRTDLACVSRESKRLRRCIASFCPDLIHAQYGTVTACLAGLMTMVPLVITFRGSDLNPAPSDPWLRSAVRRGLSQYAARKAARMICVSQELKRRLWWRRDRALVLPSGVDTDVFVPRPQPQARAELGWGATERIVLFNAGLSPAVKRLDLAQAAVRKAEQLCGPIRLQLLDGLVPQAMVATMMNGADCLLLTSDWEGSPTIVQEAMACNLPVLSVEVGDVRERLAAVTPSGIVGRDPTQIARALAELLARPARSNGRDSIAVVAQDHIARQTLAVYHEALGRRDGC</sequence>
<protein>
    <submittedName>
        <fullName evidence="2">Glycosyl transferase</fullName>
    </submittedName>
</protein>
<feature type="domain" description="Glycosyltransferase subfamily 4-like N-terminal" evidence="1">
    <location>
        <begin position="70"/>
        <end position="174"/>
    </location>
</feature>
<evidence type="ECO:0000313" key="3">
    <source>
        <dbReference type="Proteomes" id="UP000675880"/>
    </source>
</evidence>
<reference evidence="2 3" key="1">
    <citation type="submission" date="2021-02" db="EMBL/GenBank/DDBJ databases">
        <authorList>
            <person name="Han P."/>
        </authorList>
    </citation>
    <scope>NUCLEOTIDE SEQUENCE [LARGE SCALE GENOMIC DNA]</scope>
    <source>
        <strain evidence="2">Candidatus Nitrospira sp. ZN2</strain>
    </source>
</reference>
<keyword evidence="3" id="KW-1185">Reference proteome</keyword>
<dbReference type="InterPro" id="IPR028098">
    <property type="entry name" value="Glyco_trans_4-like_N"/>
</dbReference>
<dbReference type="Gene3D" id="3.40.50.2000">
    <property type="entry name" value="Glycogen Phosphorylase B"/>
    <property type="match status" value="3"/>
</dbReference>
<dbReference type="SUPFAM" id="SSF53756">
    <property type="entry name" value="UDP-Glycosyltransferase/glycogen phosphorylase"/>
    <property type="match status" value="1"/>
</dbReference>
<dbReference type="RefSeq" id="WP_213040309.1">
    <property type="nucleotide sequence ID" value="NZ_CAJNBJ010000001.1"/>
</dbReference>
<organism evidence="2 3">
    <name type="scientific">Nitrospira defluvii</name>
    <dbReference type="NCBI Taxonomy" id="330214"/>
    <lineage>
        <taxon>Bacteria</taxon>
        <taxon>Pseudomonadati</taxon>
        <taxon>Nitrospirota</taxon>
        <taxon>Nitrospiria</taxon>
        <taxon>Nitrospirales</taxon>
        <taxon>Nitrospiraceae</taxon>
        <taxon>Nitrospira</taxon>
    </lineage>
</organism>
<evidence type="ECO:0000259" key="1">
    <source>
        <dbReference type="Pfam" id="PF13439"/>
    </source>
</evidence>
<dbReference type="Proteomes" id="UP000675880">
    <property type="component" value="Unassembled WGS sequence"/>
</dbReference>